<dbReference type="InterPro" id="IPR038765">
    <property type="entry name" value="Papain-like_cys_pep_sf"/>
</dbReference>
<dbReference type="EMBL" id="MK250085">
    <property type="protein sequence ID" value="QDY51658.1"/>
    <property type="molecule type" value="Genomic_DNA"/>
</dbReference>
<evidence type="ECO:0000256" key="1">
    <source>
        <dbReference type="ARBA" id="ARBA00022670"/>
    </source>
</evidence>
<reference evidence="4" key="1">
    <citation type="submission" date="2018-11" db="EMBL/GenBank/DDBJ databases">
        <title>A distinct lineage of giant viruses engineers rhodopsin photosystems in predatory marine eukaryotes.</title>
        <authorList>
            <person name="Needham D.M."/>
            <person name="Yoshizawa S."/>
            <person name="Hosaka T."/>
            <person name="Poirier C."/>
            <person name="Choi C.-J."/>
            <person name="Hehenberger E."/>
            <person name="Irwin N.A.T."/>
            <person name="Wilken S."/>
            <person name="Yung C.-M."/>
            <person name="Bachy C."/>
            <person name="Kurihara R."/>
            <person name="Nakajima Y."/>
            <person name="Kojima K."/>
            <person name="Kimura-Someya T."/>
            <person name="Leonard G."/>
            <person name="Malmstrom R.R."/>
            <person name="Mende D."/>
            <person name="Olson D.K."/>
            <person name="Sudo Y."/>
            <person name="Sudek S."/>
            <person name="Richards T.A."/>
            <person name="DeLong E.F."/>
            <person name="Keeling P.J."/>
            <person name="Santoro A.E."/>
            <person name="Shirouzu M."/>
            <person name="Iwasaki W."/>
            <person name="Worden A.Z."/>
        </authorList>
    </citation>
    <scope>NUCLEOTIDE SEQUENCE</scope>
</reference>
<dbReference type="GO" id="GO:0006508">
    <property type="term" value="P:proteolysis"/>
    <property type="evidence" value="ECO:0007669"/>
    <property type="project" value="UniProtKB-KW"/>
</dbReference>
<keyword evidence="1 4" id="KW-0645">Protease</keyword>
<gene>
    <name evidence="4" type="ORF">1_43</name>
</gene>
<protein>
    <submittedName>
        <fullName evidence="4">Ulp1 protease family, C-terminal catalytic domain protein</fullName>
    </submittedName>
</protein>
<dbReference type="SUPFAM" id="SSF54001">
    <property type="entry name" value="Cysteine proteinases"/>
    <property type="match status" value="1"/>
</dbReference>
<proteinExistence type="predicted"/>
<evidence type="ECO:0000259" key="3">
    <source>
        <dbReference type="Pfam" id="PF02902"/>
    </source>
</evidence>
<dbReference type="Pfam" id="PF02902">
    <property type="entry name" value="Peptidase_C48"/>
    <property type="match status" value="1"/>
</dbReference>
<dbReference type="InterPro" id="IPR003653">
    <property type="entry name" value="Peptidase_C48_C"/>
</dbReference>
<name>A0A5B8IEL0_9VIRU</name>
<dbReference type="GO" id="GO:0008234">
    <property type="term" value="F:cysteine-type peptidase activity"/>
    <property type="evidence" value="ECO:0007669"/>
    <property type="project" value="InterPro"/>
</dbReference>
<accession>A0A5B8IEL0</accession>
<evidence type="ECO:0000256" key="2">
    <source>
        <dbReference type="ARBA" id="ARBA00022801"/>
    </source>
</evidence>
<organism evidence="4">
    <name type="scientific">Mimiviridae sp. ChoanoV1</name>
    <dbReference type="NCBI Taxonomy" id="2596887"/>
    <lineage>
        <taxon>Viruses</taxon>
        <taxon>Varidnaviria</taxon>
        <taxon>Bamfordvirae</taxon>
        <taxon>Nucleocytoviricota</taxon>
        <taxon>Megaviricetes</taxon>
        <taxon>Imitervirales</taxon>
        <taxon>Schizomimiviridae</taxon>
    </lineage>
</organism>
<evidence type="ECO:0000313" key="4">
    <source>
        <dbReference type="EMBL" id="QDY51658.1"/>
    </source>
</evidence>
<keyword evidence="2" id="KW-0378">Hydrolase</keyword>
<sequence>MTYKRGINLFKKKSKKTKKQYCSPKNHNNKYSCFNKKSLLKIIKEWNKLNKDKIKYSEKNSVPKLWSKINIKMNKKCYGEWCWAQEEFIKNMKDDEIKNTFRPKTPKSWYKDNREWLSTIDIEKVLNQYEDLYPDFQFIGAVPIDFDYKFSIGRCVIDELCNINIGDNLNQRKNRIGIVFNLDKHNESGSHWICMFIDLYKDNIYYFDSYGDKPPKEVKVLSNRIIKQGKDIGRKINYMENKLRHQYKTSECGTYCINFIVSLLEGKSFESLTEKRLKDDIVNRKRDLFYAPSL</sequence>
<feature type="domain" description="Ubiquitin-like protease family profile" evidence="3">
    <location>
        <begin position="186"/>
        <end position="283"/>
    </location>
</feature>
<dbReference type="Gene3D" id="3.40.395.10">
    <property type="entry name" value="Adenoviral Proteinase, Chain A"/>
    <property type="match status" value="1"/>
</dbReference>